<comment type="subcellular location">
    <subcellularLocation>
        <location evidence="1">Golgi apparatus</location>
        <location evidence="1">cis-Golgi network</location>
    </subcellularLocation>
</comment>
<name>A0A8C9JJF1_PANTA</name>
<dbReference type="GeneTree" id="ENSGT00390000012948"/>
<dbReference type="Proteomes" id="UP000675900">
    <property type="component" value="Unassembled WGS sequence"/>
</dbReference>
<evidence type="ECO:0000256" key="1">
    <source>
        <dbReference type="ARBA" id="ARBA00004222"/>
    </source>
</evidence>
<dbReference type="PANTHER" id="PTHR12817">
    <property type="entry name" value="TRAFFICKING PROTEIN PARTICLE COMPLEX SUBUNIT 6B"/>
    <property type="match status" value="1"/>
</dbReference>
<dbReference type="Ensembl" id="ENSPTIT00000009446.1">
    <property type="protein sequence ID" value="ENSPTIP00000005655.1"/>
    <property type="gene ID" value="ENSPTIG00000007805.1"/>
</dbReference>
<dbReference type="InterPro" id="IPR037992">
    <property type="entry name" value="TRAPPC6/Trs33"/>
</dbReference>
<dbReference type="Pfam" id="PF04051">
    <property type="entry name" value="TRAPP"/>
    <property type="match status" value="1"/>
</dbReference>
<gene>
    <name evidence="3" type="primary">TRAPPC6A</name>
</gene>
<dbReference type="CDD" id="cd14944">
    <property type="entry name" value="TRAPPC6A_Trs33"/>
    <property type="match status" value="1"/>
</dbReference>
<dbReference type="GO" id="GO:0005801">
    <property type="term" value="C:cis-Golgi network"/>
    <property type="evidence" value="ECO:0007669"/>
    <property type="project" value="TreeGrafter"/>
</dbReference>
<dbReference type="SUPFAM" id="SSF111126">
    <property type="entry name" value="Ligand-binding domain in the NO signalling and Golgi transport"/>
    <property type="match status" value="1"/>
</dbReference>
<reference evidence="3" key="1">
    <citation type="submission" date="2025-08" db="UniProtKB">
        <authorList>
            <consortium name="Ensembl"/>
        </authorList>
    </citation>
    <scope>IDENTIFICATION</scope>
</reference>
<protein>
    <submittedName>
        <fullName evidence="3">Trafficking protein particle complex subunit 6A</fullName>
    </submittedName>
</protein>
<organism evidence="3 4">
    <name type="scientific">Panthera tigris altaica</name>
    <name type="common">Siberian tiger</name>
    <dbReference type="NCBI Taxonomy" id="74533"/>
    <lineage>
        <taxon>Eukaryota</taxon>
        <taxon>Metazoa</taxon>
        <taxon>Chordata</taxon>
        <taxon>Craniata</taxon>
        <taxon>Vertebrata</taxon>
        <taxon>Euteleostomi</taxon>
        <taxon>Mammalia</taxon>
        <taxon>Eutheria</taxon>
        <taxon>Laurasiatheria</taxon>
        <taxon>Carnivora</taxon>
        <taxon>Feliformia</taxon>
        <taxon>Felidae</taxon>
        <taxon>Pantherinae</taxon>
        <taxon>Panthera</taxon>
    </lineage>
</organism>
<reference evidence="3" key="2">
    <citation type="submission" date="2025-09" db="UniProtKB">
        <authorList>
            <consortium name="Ensembl"/>
        </authorList>
    </citation>
    <scope>IDENTIFICATION</scope>
</reference>
<evidence type="ECO:0000313" key="3">
    <source>
        <dbReference type="Ensembl" id="ENSPTIP00000005655.1"/>
    </source>
</evidence>
<dbReference type="GO" id="GO:0005802">
    <property type="term" value="C:trans-Golgi network"/>
    <property type="evidence" value="ECO:0007669"/>
    <property type="project" value="TreeGrafter"/>
</dbReference>
<accession>A0A8C9JJF1</accession>
<dbReference type="GO" id="GO:0030008">
    <property type="term" value="C:TRAPP complex"/>
    <property type="evidence" value="ECO:0007669"/>
    <property type="project" value="TreeGrafter"/>
</dbReference>
<comment type="similarity">
    <text evidence="2">Belongs to the TRAPP small subunits family. BET3 subfamily.</text>
</comment>
<evidence type="ECO:0000256" key="2">
    <source>
        <dbReference type="ARBA" id="ARBA00006218"/>
    </source>
</evidence>
<dbReference type="InterPro" id="IPR024096">
    <property type="entry name" value="NO_sig/Golgi_transp_ligand-bd"/>
</dbReference>
<dbReference type="PANTHER" id="PTHR12817:SF2">
    <property type="entry name" value="TRAFFICKING PROTEIN PARTICLE COMPLEX SUBUNIT 6A"/>
    <property type="match status" value="1"/>
</dbReference>
<proteinExistence type="inferred from homology"/>
<dbReference type="GO" id="GO:0006888">
    <property type="term" value="P:endoplasmic reticulum to Golgi vesicle-mediated transport"/>
    <property type="evidence" value="ECO:0007669"/>
    <property type="project" value="TreeGrafter"/>
</dbReference>
<dbReference type="AlphaFoldDB" id="A0A8C9JJF1"/>
<dbReference type="Gene3D" id="3.30.1380.20">
    <property type="entry name" value="Trafficking protein particle complex subunit 3"/>
    <property type="match status" value="2"/>
</dbReference>
<dbReference type="InterPro" id="IPR007194">
    <property type="entry name" value="TRAPP_component"/>
</dbReference>
<keyword evidence="4" id="KW-1185">Reference proteome</keyword>
<evidence type="ECO:0000313" key="4">
    <source>
        <dbReference type="Proteomes" id="UP000675900"/>
    </source>
</evidence>
<sequence>MADAALFEFLHMEMVAELWAHHSDPGPGVSAGSRGKEARAGQKMSLSVLEGMGFRVGQALGERLPPETLGFREGVGLPRWCLAGTYVLQDNSFPLLIRMASGPQYLEEAPKFLAFTCGLLRGTLSTLGIKSLVTASVASLPTCKFQVVIQKT</sequence>